<accession>A0A4Y2FW90</accession>
<gene>
    <name evidence="2" type="ORF">AVEN_148289_1</name>
</gene>
<feature type="compositionally biased region" description="Basic and acidic residues" evidence="1">
    <location>
        <begin position="82"/>
        <end position="91"/>
    </location>
</feature>
<name>A0A4Y2FW90_ARAVE</name>
<proteinExistence type="predicted"/>
<dbReference type="AlphaFoldDB" id="A0A4Y2FW90"/>
<dbReference type="EMBL" id="BGPR01001077">
    <property type="protein sequence ID" value="GBM44786.1"/>
    <property type="molecule type" value="Genomic_DNA"/>
</dbReference>
<organism evidence="2 3">
    <name type="scientific">Araneus ventricosus</name>
    <name type="common">Orbweaver spider</name>
    <name type="synonym">Epeira ventricosa</name>
    <dbReference type="NCBI Taxonomy" id="182803"/>
    <lineage>
        <taxon>Eukaryota</taxon>
        <taxon>Metazoa</taxon>
        <taxon>Ecdysozoa</taxon>
        <taxon>Arthropoda</taxon>
        <taxon>Chelicerata</taxon>
        <taxon>Arachnida</taxon>
        <taxon>Araneae</taxon>
        <taxon>Araneomorphae</taxon>
        <taxon>Entelegynae</taxon>
        <taxon>Araneoidea</taxon>
        <taxon>Araneidae</taxon>
        <taxon>Araneus</taxon>
    </lineage>
</organism>
<evidence type="ECO:0000313" key="3">
    <source>
        <dbReference type="Proteomes" id="UP000499080"/>
    </source>
</evidence>
<evidence type="ECO:0000256" key="1">
    <source>
        <dbReference type="SAM" id="MobiDB-lite"/>
    </source>
</evidence>
<comment type="caution">
    <text evidence="2">The sequence shown here is derived from an EMBL/GenBank/DDBJ whole genome shotgun (WGS) entry which is preliminary data.</text>
</comment>
<evidence type="ECO:0000313" key="2">
    <source>
        <dbReference type="EMBL" id="GBM44786.1"/>
    </source>
</evidence>
<feature type="region of interest" description="Disordered" evidence="1">
    <location>
        <begin position="62"/>
        <end position="102"/>
    </location>
</feature>
<protein>
    <submittedName>
        <fullName evidence="2">Uncharacterized protein</fullName>
    </submittedName>
</protein>
<dbReference type="Proteomes" id="UP000499080">
    <property type="component" value="Unassembled WGS sequence"/>
</dbReference>
<sequence length="126" mass="13762">MTDCLTPVSGVKSFKSCSPESVAEQYLQMWMIEQKLHCACFGLQTEDVRPEIPVDHRGHVPGEVVGGTESEQFLHPVGADAGDGRPHRDRCSASQQFGEHHSLGTGESSAFLVQLLVQAKRGMIDK</sequence>
<keyword evidence="3" id="KW-1185">Reference proteome</keyword>
<reference evidence="2 3" key="1">
    <citation type="journal article" date="2019" name="Sci. Rep.">
        <title>Orb-weaving spider Araneus ventricosus genome elucidates the spidroin gene catalogue.</title>
        <authorList>
            <person name="Kono N."/>
            <person name="Nakamura H."/>
            <person name="Ohtoshi R."/>
            <person name="Moran D.A.P."/>
            <person name="Shinohara A."/>
            <person name="Yoshida Y."/>
            <person name="Fujiwara M."/>
            <person name="Mori M."/>
            <person name="Tomita M."/>
            <person name="Arakawa K."/>
        </authorList>
    </citation>
    <scope>NUCLEOTIDE SEQUENCE [LARGE SCALE GENOMIC DNA]</scope>
</reference>